<dbReference type="AlphaFoldDB" id="A0A4R3L7S2"/>
<reference evidence="1 2" key="1">
    <citation type="submission" date="2019-03" db="EMBL/GenBank/DDBJ databases">
        <title>Genomic Encyclopedia of Type Strains, Phase IV (KMG-IV): sequencing the most valuable type-strain genomes for metagenomic binning, comparative biology and taxonomic classification.</title>
        <authorList>
            <person name="Goeker M."/>
        </authorList>
    </citation>
    <scope>NUCLEOTIDE SEQUENCE [LARGE SCALE GENOMIC DNA]</scope>
    <source>
        <strain evidence="1 2">DSM 45707</strain>
    </source>
</reference>
<dbReference type="PANTHER" id="PTHR40053:SF1">
    <property type="entry name" value="SPORULATION-CONTROL PROTEIN SPO0M"/>
    <property type="match status" value="1"/>
</dbReference>
<comment type="caution">
    <text evidence="1">The sequence shown here is derived from an EMBL/GenBank/DDBJ whole genome shotgun (WGS) entry which is preliminary data.</text>
</comment>
<gene>
    <name evidence="1" type="ORF">EDD58_102415</name>
</gene>
<dbReference type="EMBL" id="SMAG01000002">
    <property type="protein sequence ID" value="TCS95833.1"/>
    <property type="molecule type" value="Genomic_DNA"/>
</dbReference>
<dbReference type="RefSeq" id="WP_131923801.1">
    <property type="nucleotide sequence ID" value="NZ_SMAG01000002.1"/>
</dbReference>
<dbReference type="OrthoDB" id="2988706at2"/>
<evidence type="ECO:0000313" key="1">
    <source>
        <dbReference type="EMBL" id="TCS95833.1"/>
    </source>
</evidence>
<accession>A0A4R3L7S2</accession>
<dbReference type="PANTHER" id="PTHR40053">
    <property type="entry name" value="SPORULATION-CONTROL PROTEIN SPO0M"/>
    <property type="match status" value="1"/>
</dbReference>
<proteinExistence type="predicted"/>
<organism evidence="1 2">
    <name type="scientific">Hazenella coriacea</name>
    <dbReference type="NCBI Taxonomy" id="1179467"/>
    <lineage>
        <taxon>Bacteria</taxon>
        <taxon>Bacillati</taxon>
        <taxon>Bacillota</taxon>
        <taxon>Bacilli</taxon>
        <taxon>Bacillales</taxon>
        <taxon>Thermoactinomycetaceae</taxon>
        <taxon>Hazenella</taxon>
    </lineage>
</organism>
<dbReference type="InterPro" id="IPR009776">
    <property type="entry name" value="Spore_0_M"/>
</dbReference>
<dbReference type="Pfam" id="PF07070">
    <property type="entry name" value="Spo0M"/>
    <property type="match status" value="1"/>
</dbReference>
<protein>
    <submittedName>
        <fullName evidence="1">Sporulation-control protein</fullName>
    </submittedName>
</protein>
<evidence type="ECO:0000313" key="2">
    <source>
        <dbReference type="Proteomes" id="UP000294937"/>
    </source>
</evidence>
<sequence>MFKSFLASLGVGAATIDLILDRDVLTMGEAVTGRVVLKGGDVEQLIEGLSVEFRLASSYKKDDSYINVNETIQTVQITNQDFMVYPGEEKEFPFYMVCPALLPVSSVNTRYYFQTDLEIKRGLDAEDRDFVEVRPVGIQKNFLEGFRALGLVHQEEGYTGRQNRGYQIIQFRPTEWLAGEFDELVFMYQPEDSSNHVSGYYELDLKTRGLIGFLADELDLNEKKGRFMFAAQQLMTIEDATFHIQEFINKNMKGLITG</sequence>
<dbReference type="Proteomes" id="UP000294937">
    <property type="component" value="Unassembled WGS sequence"/>
</dbReference>
<name>A0A4R3L7S2_9BACL</name>
<keyword evidence="2" id="KW-1185">Reference proteome</keyword>